<feature type="binding site" description="axial binding residue" evidence="7">
    <location>
        <position position="451"/>
    </location>
    <ligand>
        <name>heme</name>
        <dbReference type="ChEBI" id="CHEBI:30413"/>
    </ligand>
    <ligandPart>
        <name>Fe</name>
        <dbReference type="ChEBI" id="CHEBI:18248"/>
    </ligandPart>
</feature>
<evidence type="ECO:0000256" key="2">
    <source>
        <dbReference type="ARBA" id="ARBA00010617"/>
    </source>
</evidence>
<evidence type="ECO:0000313" key="11">
    <source>
        <dbReference type="Proteomes" id="UP000799766"/>
    </source>
</evidence>
<reference evidence="10" key="1">
    <citation type="journal article" date="2020" name="Stud. Mycol.">
        <title>101 Dothideomycetes genomes: a test case for predicting lifestyles and emergence of pathogens.</title>
        <authorList>
            <person name="Haridas S."/>
            <person name="Albert R."/>
            <person name="Binder M."/>
            <person name="Bloem J."/>
            <person name="Labutti K."/>
            <person name="Salamov A."/>
            <person name="Andreopoulos B."/>
            <person name="Baker S."/>
            <person name="Barry K."/>
            <person name="Bills G."/>
            <person name="Bluhm B."/>
            <person name="Cannon C."/>
            <person name="Castanera R."/>
            <person name="Culley D."/>
            <person name="Daum C."/>
            <person name="Ezra D."/>
            <person name="Gonzalez J."/>
            <person name="Henrissat B."/>
            <person name="Kuo A."/>
            <person name="Liang C."/>
            <person name="Lipzen A."/>
            <person name="Lutzoni F."/>
            <person name="Magnuson J."/>
            <person name="Mondo S."/>
            <person name="Nolan M."/>
            <person name="Ohm R."/>
            <person name="Pangilinan J."/>
            <person name="Park H.-J."/>
            <person name="Ramirez L."/>
            <person name="Alfaro M."/>
            <person name="Sun H."/>
            <person name="Tritt A."/>
            <person name="Yoshinaga Y."/>
            <person name="Zwiers L.-H."/>
            <person name="Turgeon B."/>
            <person name="Goodwin S."/>
            <person name="Spatafora J."/>
            <person name="Crous P."/>
            <person name="Grigoriev I."/>
        </authorList>
    </citation>
    <scope>NUCLEOTIDE SEQUENCE</scope>
    <source>
        <strain evidence="10">ATCC 16933</strain>
    </source>
</reference>
<evidence type="ECO:0000313" key="10">
    <source>
        <dbReference type="EMBL" id="KAF2456731.1"/>
    </source>
</evidence>
<dbReference type="Gene3D" id="1.10.630.10">
    <property type="entry name" value="Cytochrome P450"/>
    <property type="match status" value="1"/>
</dbReference>
<dbReference type="CDD" id="cd11062">
    <property type="entry name" value="CYP58-like"/>
    <property type="match status" value="1"/>
</dbReference>
<dbReference type="PRINTS" id="PR00463">
    <property type="entry name" value="EP450I"/>
</dbReference>
<dbReference type="PANTHER" id="PTHR24305">
    <property type="entry name" value="CYTOCHROME P450"/>
    <property type="match status" value="1"/>
</dbReference>
<keyword evidence="9" id="KW-0812">Transmembrane</keyword>
<proteinExistence type="inferred from homology"/>
<comment type="similarity">
    <text evidence="2 8">Belongs to the cytochrome P450 family.</text>
</comment>
<dbReference type="InterPro" id="IPR036396">
    <property type="entry name" value="Cyt_P450_sf"/>
</dbReference>
<dbReference type="GO" id="GO:0005506">
    <property type="term" value="F:iron ion binding"/>
    <property type="evidence" value="ECO:0007669"/>
    <property type="project" value="InterPro"/>
</dbReference>
<evidence type="ECO:0000256" key="9">
    <source>
        <dbReference type="SAM" id="Phobius"/>
    </source>
</evidence>
<evidence type="ECO:0000256" key="7">
    <source>
        <dbReference type="PIRSR" id="PIRSR602401-1"/>
    </source>
</evidence>
<dbReference type="GO" id="GO:0004497">
    <property type="term" value="F:monooxygenase activity"/>
    <property type="evidence" value="ECO:0007669"/>
    <property type="project" value="UniProtKB-KW"/>
</dbReference>
<evidence type="ECO:0000256" key="4">
    <source>
        <dbReference type="ARBA" id="ARBA00023002"/>
    </source>
</evidence>
<name>A0A6A6NYD1_9PEZI</name>
<keyword evidence="7 8" id="KW-0349">Heme</keyword>
<keyword evidence="9" id="KW-0472">Membrane</keyword>
<dbReference type="GO" id="GO:0016705">
    <property type="term" value="F:oxidoreductase activity, acting on paired donors, with incorporation or reduction of molecular oxygen"/>
    <property type="evidence" value="ECO:0007669"/>
    <property type="project" value="InterPro"/>
</dbReference>
<dbReference type="InterPro" id="IPR017972">
    <property type="entry name" value="Cyt_P450_CS"/>
</dbReference>
<dbReference type="EMBL" id="MU001682">
    <property type="protein sequence ID" value="KAF2456731.1"/>
    <property type="molecule type" value="Genomic_DNA"/>
</dbReference>
<dbReference type="OrthoDB" id="3945418at2759"/>
<organism evidence="10 11">
    <name type="scientific">Lineolata rhizophorae</name>
    <dbReference type="NCBI Taxonomy" id="578093"/>
    <lineage>
        <taxon>Eukaryota</taxon>
        <taxon>Fungi</taxon>
        <taxon>Dikarya</taxon>
        <taxon>Ascomycota</taxon>
        <taxon>Pezizomycotina</taxon>
        <taxon>Dothideomycetes</taxon>
        <taxon>Dothideomycetes incertae sedis</taxon>
        <taxon>Lineolatales</taxon>
        <taxon>Lineolataceae</taxon>
        <taxon>Lineolata</taxon>
    </lineage>
</organism>
<keyword evidence="9" id="KW-1133">Transmembrane helix</keyword>
<keyword evidence="3 7" id="KW-0479">Metal-binding</keyword>
<dbReference type="PROSITE" id="PS00086">
    <property type="entry name" value="CYTOCHROME_P450"/>
    <property type="match status" value="1"/>
</dbReference>
<dbReference type="GO" id="GO:0020037">
    <property type="term" value="F:heme binding"/>
    <property type="evidence" value="ECO:0007669"/>
    <property type="project" value="InterPro"/>
</dbReference>
<keyword evidence="4 8" id="KW-0560">Oxidoreductase</keyword>
<evidence type="ECO:0000256" key="8">
    <source>
        <dbReference type="RuleBase" id="RU000461"/>
    </source>
</evidence>
<dbReference type="Pfam" id="PF00067">
    <property type="entry name" value="p450"/>
    <property type="match status" value="1"/>
</dbReference>
<dbReference type="PRINTS" id="PR00385">
    <property type="entry name" value="P450"/>
</dbReference>
<gene>
    <name evidence="10" type="ORF">BDY21DRAFT_372198</name>
</gene>
<keyword evidence="6 8" id="KW-0503">Monooxygenase</keyword>
<comment type="cofactor">
    <cofactor evidence="1 7">
        <name>heme</name>
        <dbReference type="ChEBI" id="CHEBI:30413"/>
    </cofactor>
</comment>
<feature type="transmembrane region" description="Helical" evidence="9">
    <location>
        <begin position="12"/>
        <end position="31"/>
    </location>
</feature>
<evidence type="ECO:0000256" key="6">
    <source>
        <dbReference type="ARBA" id="ARBA00023033"/>
    </source>
</evidence>
<accession>A0A6A6NYD1</accession>
<dbReference type="InterPro" id="IPR001128">
    <property type="entry name" value="Cyt_P450"/>
</dbReference>
<dbReference type="InterPro" id="IPR050121">
    <property type="entry name" value="Cytochrome_P450_monoxygenase"/>
</dbReference>
<evidence type="ECO:0000256" key="3">
    <source>
        <dbReference type="ARBA" id="ARBA00022723"/>
    </source>
</evidence>
<dbReference type="PANTHER" id="PTHR24305:SF157">
    <property type="entry name" value="N-ACETYLTRYPTOPHAN 6-HYDROXYLASE IVOC-RELATED"/>
    <property type="match status" value="1"/>
</dbReference>
<evidence type="ECO:0000256" key="5">
    <source>
        <dbReference type="ARBA" id="ARBA00023004"/>
    </source>
</evidence>
<dbReference type="SUPFAM" id="SSF48264">
    <property type="entry name" value="Cytochrome P450"/>
    <property type="match status" value="1"/>
</dbReference>
<evidence type="ECO:0000256" key="1">
    <source>
        <dbReference type="ARBA" id="ARBA00001971"/>
    </source>
</evidence>
<keyword evidence="11" id="KW-1185">Reference proteome</keyword>
<sequence length="508" mass="57174">MAAAVISADTAAGWAVLAAVALLTFLAYRLIYRVYLHPLARFPGPPAAAVTWWWKTYVEVIRGRSFCHALEGVHAQYGDIIRIGPDELHFANPQAYLDIYNAKNRWNKEPKLYHCFNEDRSSFGFLTYREAKERKDILNKTFSPKAIEQVQGLVLEKVDALAAAFDRDVEQDTPTNMSYAFRCMTMDIITYLCFGHAVDALKVPNYRAPIIEAMDAALGSFVLFRNFEWFKSLILGIPPRISRVISPPTRGLAELQLTLLEQISELTEHPESLDHLPHKMTIYHALMDKDSYQNGTVPSAGSLYEEAQALMFAGGDTTGNTLMMCSFHLMKNPEAHAKLRMELRAAWPDIHQPSPSLRELEKLPYLNGVIKEGLRLTSGVVSGLLRIVPPEGAKIAGTFVPGGTIVSCGSTFVHYNPKLFPEPQEFRPERWIENPSLDNYQVAFSKGPRMCLGINLAWVELRYTVARIWRFYDMKADASSAKSLPFRDTFLPSYEGAPVMARMEKVTA</sequence>
<dbReference type="AlphaFoldDB" id="A0A6A6NYD1"/>
<keyword evidence="5 7" id="KW-0408">Iron</keyword>
<dbReference type="Proteomes" id="UP000799766">
    <property type="component" value="Unassembled WGS sequence"/>
</dbReference>
<dbReference type="InterPro" id="IPR002401">
    <property type="entry name" value="Cyt_P450_E_grp-I"/>
</dbReference>
<protein>
    <submittedName>
        <fullName evidence="10">Cytochrome P450 monooxygenase-like protein</fullName>
    </submittedName>
</protein>